<dbReference type="GeneID" id="55642194"/>
<dbReference type="EMBL" id="CP049074">
    <property type="protein sequence ID" value="QKR00597.1"/>
    <property type="molecule type" value="Genomic_DNA"/>
</dbReference>
<name>A0A6N0NWK5_9CREN</name>
<organism evidence="1 2">
    <name type="scientific">Metallosphaera tengchongensis</name>
    <dbReference type="NCBI Taxonomy" id="1532350"/>
    <lineage>
        <taxon>Archaea</taxon>
        <taxon>Thermoproteota</taxon>
        <taxon>Thermoprotei</taxon>
        <taxon>Sulfolobales</taxon>
        <taxon>Sulfolobaceae</taxon>
        <taxon>Metallosphaera</taxon>
    </lineage>
</organism>
<reference evidence="1 2" key="1">
    <citation type="submission" date="2020-02" db="EMBL/GenBank/DDBJ databases">
        <title>Comparative genome analysis reveals the metabolism and evolution of the thermophilic archaeal genus Metallosphaera.</title>
        <authorList>
            <person name="Jiang C."/>
        </authorList>
    </citation>
    <scope>NUCLEOTIDE SEQUENCE [LARGE SCALE GENOMIC DNA]</scope>
    <source>
        <strain evidence="1 2">Ric-A</strain>
    </source>
</reference>
<protein>
    <submittedName>
        <fullName evidence="1">Uncharacterized protein</fullName>
    </submittedName>
</protein>
<sequence length="95" mass="11023">MEWTVKSSKVEVKEAPLCVVDEIEESPELRVMFQKAGVKTGHGSPAHRLVSEVIIKVYQERKETLDQVKAKWNLKEIDEILKEIERQARVRKIIP</sequence>
<accession>A0A6N0NWK5</accession>
<proteinExistence type="predicted"/>
<keyword evidence="2" id="KW-1185">Reference proteome</keyword>
<dbReference type="RefSeq" id="WP_174631748.1">
    <property type="nucleotide sequence ID" value="NZ_CP049074.1"/>
</dbReference>
<dbReference type="OrthoDB" id="43398at2157"/>
<evidence type="ECO:0000313" key="1">
    <source>
        <dbReference type="EMBL" id="QKR00597.1"/>
    </source>
</evidence>
<evidence type="ECO:0000313" key="2">
    <source>
        <dbReference type="Proteomes" id="UP000509301"/>
    </source>
</evidence>
<dbReference type="AlphaFoldDB" id="A0A6N0NWK5"/>
<gene>
    <name evidence="1" type="ORF">GWK48_09580</name>
</gene>
<dbReference type="KEGG" id="mten:GWK48_09580"/>
<dbReference type="Proteomes" id="UP000509301">
    <property type="component" value="Chromosome"/>
</dbReference>